<evidence type="ECO:0000313" key="3">
    <source>
        <dbReference type="Proteomes" id="UP000277094"/>
    </source>
</evidence>
<feature type="domain" description="FAD dependent oxidoreductase" evidence="1">
    <location>
        <begin position="37"/>
        <end position="401"/>
    </location>
</feature>
<dbReference type="Proteomes" id="UP000277094">
    <property type="component" value="Unassembled WGS sequence"/>
</dbReference>
<gene>
    <name evidence="2" type="ORF">EFL95_13660</name>
</gene>
<dbReference type="Pfam" id="PF01266">
    <property type="entry name" value="DAO"/>
    <property type="match status" value="1"/>
</dbReference>
<dbReference type="PANTHER" id="PTHR13847">
    <property type="entry name" value="SARCOSINE DEHYDROGENASE-RELATED"/>
    <property type="match status" value="1"/>
</dbReference>
<dbReference type="InterPro" id="IPR036188">
    <property type="entry name" value="FAD/NAD-bd_sf"/>
</dbReference>
<organism evidence="2 3">
    <name type="scientific">Nocardioides marmorisolisilvae</name>
    <dbReference type="NCBI Taxonomy" id="1542737"/>
    <lineage>
        <taxon>Bacteria</taxon>
        <taxon>Bacillati</taxon>
        <taxon>Actinomycetota</taxon>
        <taxon>Actinomycetes</taxon>
        <taxon>Propionibacteriales</taxon>
        <taxon>Nocardioidaceae</taxon>
        <taxon>Nocardioides</taxon>
    </lineage>
</organism>
<keyword evidence="3" id="KW-1185">Reference proteome</keyword>
<evidence type="ECO:0000313" key="2">
    <source>
        <dbReference type="EMBL" id="RNL79967.1"/>
    </source>
</evidence>
<accession>A0A3N0DWH7</accession>
<dbReference type="OrthoDB" id="9805852at2"/>
<dbReference type="Gene3D" id="3.50.50.60">
    <property type="entry name" value="FAD/NAD(P)-binding domain"/>
    <property type="match status" value="1"/>
</dbReference>
<dbReference type="SUPFAM" id="SSF51905">
    <property type="entry name" value="FAD/NAD(P)-binding domain"/>
    <property type="match status" value="1"/>
</dbReference>
<dbReference type="InterPro" id="IPR006076">
    <property type="entry name" value="FAD-dep_OxRdtase"/>
</dbReference>
<dbReference type="AlphaFoldDB" id="A0A3N0DWH7"/>
<dbReference type="GO" id="GO:0005737">
    <property type="term" value="C:cytoplasm"/>
    <property type="evidence" value="ECO:0007669"/>
    <property type="project" value="TreeGrafter"/>
</dbReference>
<sequence>MRTAASLIDAAPVPYWLDDTGRPDQLPPLAGDTAAELVVVGGGYLGLWAALLAVTREPGRDVLVLEAETCGHAASGRNGGFCEASLTHGFGNGLARWPEELSVLLRLGRENLDAIETAVRSELIDCDFVRSGALSVATQPEQVDELAEEQAEAAAYGHVLELVDAQALRGRVDSPTYLGGLFDPEVAILEPARLAWGLREACLRRGVRIHEGTKATRLGRAPDGIVRGRVEVRTPRGTVTARRVLLATNAFRPLLRRLRLMTVPVYDYALMTEPLTEAQRAVIGWAGREGIGDRTNLFHYYRTTRDGRILWGGYDAVYHYASRQRPELEGRSATHEVLAEHFFATFPQLEGLRFTHAWGGVIDTCTRFTAFHGTAYDGAVAYALGFTGLGVGATRFAAEVALDQLAGAETERTALRMIRERPLPFPPEPLRWTGIELTRRSLARADANGGRKNLWLRTMDTLGMGFDS</sequence>
<comment type="caution">
    <text evidence="2">The sequence shown here is derived from an EMBL/GenBank/DDBJ whole genome shotgun (WGS) entry which is preliminary data.</text>
</comment>
<name>A0A3N0DWH7_9ACTN</name>
<evidence type="ECO:0000259" key="1">
    <source>
        <dbReference type="Pfam" id="PF01266"/>
    </source>
</evidence>
<proteinExistence type="predicted"/>
<reference evidence="2 3" key="1">
    <citation type="submission" date="2018-11" db="EMBL/GenBank/DDBJ databases">
        <authorList>
            <person name="Li F."/>
        </authorList>
    </citation>
    <scope>NUCLEOTIDE SEQUENCE [LARGE SCALE GENOMIC DNA]</scope>
    <source>
        <strain evidence="2 3">KIS18-7</strain>
    </source>
</reference>
<dbReference type="RefSeq" id="WP_123234470.1">
    <property type="nucleotide sequence ID" value="NZ_RJSG01000002.1"/>
</dbReference>
<dbReference type="EMBL" id="RJSG01000002">
    <property type="protein sequence ID" value="RNL79967.1"/>
    <property type="molecule type" value="Genomic_DNA"/>
</dbReference>
<dbReference type="Gene3D" id="3.30.9.10">
    <property type="entry name" value="D-Amino Acid Oxidase, subunit A, domain 2"/>
    <property type="match status" value="1"/>
</dbReference>
<protein>
    <submittedName>
        <fullName evidence="2">FAD-dependent oxidoreductase</fullName>
    </submittedName>
</protein>
<dbReference type="PANTHER" id="PTHR13847:SF281">
    <property type="entry name" value="FAD DEPENDENT OXIDOREDUCTASE DOMAIN-CONTAINING PROTEIN"/>
    <property type="match status" value="1"/>
</dbReference>